<dbReference type="Gene3D" id="3.40.190.10">
    <property type="entry name" value="Periplasmic binding protein-like II"/>
    <property type="match status" value="2"/>
</dbReference>
<comment type="caution">
    <text evidence="2">The sequence shown here is derived from an EMBL/GenBank/DDBJ whole genome shotgun (WGS) entry which is preliminary data.</text>
</comment>
<gene>
    <name evidence="2" type="ORF">C6Y40_11540</name>
</gene>
<sequence length="241" mass="27146">MYSSIKKYWILAITCLVISRWVMAGETFTFAAEDSWPPFAMADGSGLSRNIIEQALSYSGSTATFITVPYARALKMAENGQVDGAYNVTFQQNTLQRFVFGNEPLFQAKASFYYPKDSTFNYASVDKFPGGISIALITGYEYGDSYEAHRKRFKEVRVANQRQIINMLLENKVHMAIMFDDVASYTLAAMQLPQDAIRKGELNHISDIYVAFSPEAENLEAKIALFDLGLRQLKQESNISQ</sequence>
<name>A0A2S9VAU8_9ALTE</name>
<feature type="signal peptide" evidence="1">
    <location>
        <begin position="1"/>
        <end position="24"/>
    </location>
</feature>
<organism evidence="2 3">
    <name type="scientific">Alteromonas alba</name>
    <dbReference type="NCBI Taxonomy" id="2079529"/>
    <lineage>
        <taxon>Bacteria</taxon>
        <taxon>Pseudomonadati</taxon>
        <taxon>Pseudomonadota</taxon>
        <taxon>Gammaproteobacteria</taxon>
        <taxon>Alteromonadales</taxon>
        <taxon>Alteromonadaceae</taxon>
        <taxon>Alteromonas/Salinimonas group</taxon>
        <taxon>Alteromonas</taxon>
    </lineage>
</organism>
<dbReference type="EMBL" id="PVNP01000117">
    <property type="protein sequence ID" value="PRO73435.1"/>
    <property type="molecule type" value="Genomic_DNA"/>
</dbReference>
<keyword evidence="1" id="KW-0732">Signal</keyword>
<dbReference type="SUPFAM" id="SSF53850">
    <property type="entry name" value="Periplasmic binding protein-like II"/>
    <property type="match status" value="1"/>
</dbReference>
<evidence type="ECO:0000256" key="1">
    <source>
        <dbReference type="SAM" id="SignalP"/>
    </source>
</evidence>
<evidence type="ECO:0000313" key="3">
    <source>
        <dbReference type="Proteomes" id="UP000238949"/>
    </source>
</evidence>
<dbReference type="RefSeq" id="WP_105934720.1">
    <property type="nucleotide sequence ID" value="NZ_PVNP01000117.1"/>
</dbReference>
<keyword evidence="3" id="KW-1185">Reference proteome</keyword>
<dbReference type="OrthoDB" id="245568at2"/>
<protein>
    <submittedName>
        <fullName evidence="2">Amino acid ABC transporter substrate-binding protein</fullName>
    </submittedName>
</protein>
<dbReference type="Proteomes" id="UP000238949">
    <property type="component" value="Unassembled WGS sequence"/>
</dbReference>
<dbReference type="AlphaFoldDB" id="A0A2S9VAU8"/>
<evidence type="ECO:0000313" key="2">
    <source>
        <dbReference type="EMBL" id="PRO73435.1"/>
    </source>
</evidence>
<feature type="chain" id="PRO_5015616734" evidence="1">
    <location>
        <begin position="25"/>
        <end position="241"/>
    </location>
</feature>
<accession>A0A2S9VAU8</accession>
<proteinExistence type="predicted"/>
<reference evidence="3" key="1">
    <citation type="journal article" date="2020" name="Int. J. Syst. Evol. Microbiol.">
        <title>Alteromonas alba sp. nov., a marine bacterium isolated from the seawater of the West Pacific Ocean.</title>
        <authorList>
            <person name="Sun C."/>
            <person name="Wu Y.-H."/>
            <person name="Xamxidin M."/>
            <person name="Cheng H."/>
            <person name="Xu X.-W."/>
        </authorList>
    </citation>
    <scope>NUCLEOTIDE SEQUENCE [LARGE SCALE GENOMIC DNA]</scope>
    <source>
        <strain evidence="3">190</strain>
    </source>
</reference>